<feature type="active site" description="Charge relay system" evidence="5">
    <location>
        <position position="235"/>
    </location>
</feature>
<comment type="similarity">
    <text evidence="1 5">Belongs to the peptidase S8 family.</text>
</comment>
<feature type="transmembrane region" description="Helical" evidence="7">
    <location>
        <begin position="7"/>
        <end position="24"/>
    </location>
</feature>
<name>A0ABP9UMV7_9BACT</name>
<dbReference type="SUPFAM" id="SSF52743">
    <property type="entry name" value="Subtilisin-like"/>
    <property type="match status" value="1"/>
</dbReference>
<dbReference type="SUPFAM" id="SSF49313">
    <property type="entry name" value="Cadherin-like"/>
    <property type="match status" value="1"/>
</dbReference>
<keyword evidence="3 5" id="KW-0378">Hydrolase</keyword>
<dbReference type="InterPro" id="IPR050131">
    <property type="entry name" value="Peptidase_S8_subtilisin-like"/>
</dbReference>
<evidence type="ECO:0000256" key="3">
    <source>
        <dbReference type="ARBA" id="ARBA00022801"/>
    </source>
</evidence>
<feature type="domain" description="LTD" evidence="8">
    <location>
        <begin position="803"/>
        <end position="941"/>
    </location>
</feature>
<keyword evidence="2 5" id="KW-0645">Protease</keyword>
<protein>
    <recommendedName>
        <fullName evidence="8">LTD domain-containing protein</fullName>
    </recommendedName>
</protein>
<dbReference type="InterPro" id="IPR014756">
    <property type="entry name" value="Ig_E-set"/>
</dbReference>
<evidence type="ECO:0000313" key="9">
    <source>
        <dbReference type="EMBL" id="GAA5482908.1"/>
    </source>
</evidence>
<dbReference type="Gene3D" id="3.40.50.200">
    <property type="entry name" value="Peptidase S8/S53 domain"/>
    <property type="match status" value="1"/>
</dbReference>
<feature type="active site" description="Charge relay system" evidence="5">
    <location>
        <position position="420"/>
    </location>
</feature>
<dbReference type="InterPro" id="IPR013783">
    <property type="entry name" value="Ig-like_fold"/>
</dbReference>
<keyword evidence="4 5" id="KW-0720">Serine protease</keyword>
<organism evidence="9 10">
    <name type="scientific">Haloferula sargassicola</name>
    <dbReference type="NCBI Taxonomy" id="490096"/>
    <lineage>
        <taxon>Bacteria</taxon>
        <taxon>Pseudomonadati</taxon>
        <taxon>Verrucomicrobiota</taxon>
        <taxon>Verrucomicrobiia</taxon>
        <taxon>Verrucomicrobiales</taxon>
        <taxon>Verrucomicrobiaceae</taxon>
        <taxon>Haloferula</taxon>
    </lineage>
</organism>
<dbReference type="SUPFAM" id="SSF74853">
    <property type="entry name" value="Lamin A/C globular tail domain"/>
    <property type="match status" value="1"/>
</dbReference>
<dbReference type="InterPro" id="IPR000209">
    <property type="entry name" value="Peptidase_S8/S53_dom"/>
</dbReference>
<dbReference type="InterPro" id="IPR008979">
    <property type="entry name" value="Galactose-bd-like_sf"/>
</dbReference>
<dbReference type="Gene3D" id="2.60.40.10">
    <property type="entry name" value="Immunoglobulins"/>
    <property type="match status" value="3"/>
</dbReference>
<feature type="region of interest" description="Disordered" evidence="6">
    <location>
        <begin position="40"/>
        <end position="102"/>
    </location>
</feature>
<dbReference type="PROSITE" id="PS51892">
    <property type="entry name" value="SUBTILASE"/>
    <property type="match status" value="1"/>
</dbReference>
<evidence type="ECO:0000256" key="5">
    <source>
        <dbReference type="PROSITE-ProRule" id="PRU01240"/>
    </source>
</evidence>
<dbReference type="CDD" id="cd00603">
    <property type="entry name" value="IPT_PCSR"/>
    <property type="match status" value="1"/>
</dbReference>
<dbReference type="Pfam" id="PF17957">
    <property type="entry name" value="Big_7"/>
    <property type="match status" value="1"/>
</dbReference>
<dbReference type="Proteomes" id="UP001476282">
    <property type="component" value="Unassembled WGS sequence"/>
</dbReference>
<dbReference type="Pfam" id="PF00932">
    <property type="entry name" value="LTD"/>
    <property type="match status" value="1"/>
</dbReference>
<dbReference type="SUPFAM" id="SSF81296">
    <property type="entry name" value="E set domains"/>
    <property type="match status" value="1"/>
</dbReference>
<dbReference type="RefSeq" id="WP_353567035.1">
    <property type="nucleotide sequence ID" value="NZ_BAABRI010000010.1"/>
</dbReference>
<keyword evidence="10" id="KW-1185">Reference proteome</keyword>
<dbReference type="Pfam" id="PF05345">
    <property type="entry name" value="He_PIG"/>
    <property type="match status" value="1"/>
</dbReference>
<evidence type="ECO:0000256" key="1">
    <source>
        <dbReference type="ARBA" id="ARBA00011073"/>
    </source>
</evidence>
<feature type="active site" description="Charge relay system" evidence="5">
    <location>
        <position position="208"/>
    </location>
</feature>
<keyword evidence="7" id="KW-0812">Transmembrane</keyword>
<dbReference type="PANTHER" id="PTHR43806">
    <property type="entry name" value="PEPTIDASE S8"/>
    <property type="match status" value="1"/>
</dbReference>
<dbReference type="SUPFAM" id="SSF49785">
    <property type="entry name" value="Galactose-binding domain-like"/>
    <property type="match status" value="1"/>
</dbReference>
<sequence length="1550" mass="156611">MQLRTSYGFLAVILVALVAAGLVIKPGRPSTAVGVETSKPHLVEDGGTPADPPIAQDPSSPKPSIAASADEPGPATHAGGPTEPSGNPAPAAIPPGTRELASGGRSIADLLEGADLADPDIRARVVADMQALQERQHDAVVEKADRLGIPLRIEGPGHKVSILHDFRGDEPLYRTTLNANAAISTGANLLFPAPYSLSGSGIKIGIWDGGSVRSTHQELTGRVTRRNNSATNDNHATHVAGTIGASGVQPAAKGMAPQITIDSYDWDYDYTEMTAAGTTSAGDTAGIPLSNHSYGYDASTSDMGRYETEARDVDAVAAALPYYLPCWAAGNEQDVLTAKGGYQSITFNALAKNVLTVGAADDAVTSGTRDPAKAAIAYFSSLGPCDDGRIKPDVVANGIDLYSCVATSNTAYDGTYSGTSMATPNALGSAALLVELYAREFSGQRMRASMLKGLLIHTADDRGTAGPDYTYGWGLIHVKAAADLILDHKASLSAPKMIEGTLSNAVNSATHTFIWDGSSPIRATLSWTDPAGAAQSASDSRTPNLKNNLDVIITAPNGSTVYHPYVMPFVGTWTTASMAQPATTGKNNVDTVEQVYLASPSQAGTYTVTVSLDGNISGNSQAYSLIITGGTGVESNPPPSVTLGSPTDGVSLLSGNAVTLTATASDLAIGGAPGTVAQVEFFSDNISLGIDRSAPYSLSWTPPGPGTYALSATATDDEGATATSASSTLVVLSGDGSPVIDGFSPLSATNGSTVVITGQNFVGVAAVRFGGIDAAFTVDSSGQITAIVPSNATTGVITVVTGYSSATGSTAFTVLQAPVLISQIYGGGGNNGATYNRDYVELHNRSDETVSLEGWSVQYASSSGTSWQVASLSGSMAPDSYFLIGMNTGSSGDSLPTPDASATISMSATRGKVALMSVASPLSGSSPVGDNSLQDFIGYGDANASEGSPAPSPSSTEAIFRAGGGATDTGDNSADFTPGPPAPRSSSSGVPQVPVITSSATASGLVGAPFSYQITASNAPASFGATGLPDGLSVDPSTGVISGTPTTAGSGNVALSASNAAGTGTASLALTISSSPDGPVTELLREDFSSIHAGSNDTTNGASAPWGGNDNFPTVDRAYQAGEAVKLGSSSATGFITSRTLDLSGNGGAFHVSFAVKGWTTIESDILVTVTGLPPQTVRYSNVMAGSFEAVQLSFTGGTAGSTITFGTSDKRAYLDDILVYYENSSGSPSITLGGSPAATDAIYGSASTMPASFTVSGTGLSEGILVTPPAGFEVSENPATGYAPTLRVGSAGNVGPVTLHLRLAAGTHAGSYSGDVVGTSTGAAPATLATAISEVLPKLLTLTADDATKPYGELLALGANSTAFTASGLVGSDTVGSVTLTSDGTAADAEPGSYEIVPSGATGGSFDPANYDIDYVAGTLTVSPLTFADWLADDPGVTDPDPTADSDGDDLANLIEYFCGLDPLISDSSVFDFETAASSVTFTYRKAKGIGSVTGGVVWSADLSAGSWSSAGVIESAPVDMGDHWEITATIPRGPGEDSKFLRLEVATP</sequence>
<dbReference type="Pfam" id="PF18676">
    <property type="entry name" value="MBG_2"/>
    <property type="match status" value="1"/>
</dbReference>
<dbReference type="InterPro" id="IPR036415">
    <property type="entry name" value="Lamin_tail_dom_sf"/>
</dbReference>
<dbReference type="PRINTS" id="PR00723">
    <property type="entry name" value="SUBTILISIN"/>
</dbReference>
<accession>A0ABP9UMV7</accession>
<evidence type="ECO:0000256" key="2">
    <source>
        <dbReference type="ARBA" id="ARBA00022670"/>
    </source>
</evidence>
<dbReference type="Gene3D" id="2.60.120.380">
    <property type="match status" value="1"/>
</dbReference>
<evidence type="ECO:0000259" key="8">
    <source>
        <dbReference type="PROSITE" id="PS51841"/>
    </source>
</evidence>
<dbReference type="InterPro" id="IPR001322">
    <property type="entry name" value="Lamin_tail_dom"/>
</dbReference>
<keyword evidence="7" id="KW-0472">Membrane</keyword>
<dbReference type="InterPro" id="IPR036852">
    <property type="entry name" value="Peptidase_S8/S53_dom_sf"/>
</dbReference>
<evidence type="ECO:0000313" key="10">
    <source>
        <dbReference type="Proteomes" id="UP001476282"/>
    </source>
</evidence>
<dbReference type="InterPro" id="IPR015500">
    <property type="entry name" value="Peptidase_S8_subtilisin-rel"/>
</dbReference>
<reference evidence="9 10" key="1">
    <citation type="submission" date="2024-02" db="EMBL/GenBank/DDBJ databases">
        <title>Haloferula sargassicola NBRC 104335.</title>
        <authorList>
            <person name="Ichikawa N."/>
            <person name="Katano-Makiyama Y."/>
            <person name="Hidaka K."/>
        </authorList>
    </citation>
    <scope>NUCLEOTIDE SEQUENCE [LARGE SCALE GENOMIC DNA]</scope>
    <source>
        <strain evidence="9 10">NBRC 104335</strain>
    </source>
</reference>
<feature type="region of interest" description="Disordered" evidence="6">
    <location>
        <begin position="937"/>
        <end position="993"/>
    </location>
</feature>
<comment type="caution">
    <text evidence="9">The sequence shown here is derived from an EMBL/GenBank/DDBJ whole genome shotgun (WGS) entry which is preliminary data.</text>
</comment>
<dbReference type="InterPro" id="IPR041286">
    <property type="entry name" value="MBG_2"/>
</dbReference>
<keyword evidence="7" id="KW-1133">Transmembrane helix</keyword>
<dbReference type="InterPro" id="IPR002909">
    <property type="entry name" value="IPT_dom"/>
</dbReference>
<proteinExistence type="inferred from homology"/>
<dbReference type="Pfam" id="PF00082">
    <property type="entry name" value="Peptidase_S8"/>
    <property type="match status" value="1"/>
</dbReference>
<feature type="compositionally biased region" description="Low complexity" evidence="6">
    <location>
        <begin position="942"/>
        <end position="955"/>
    </location>
</feature>
<feature type="compositionally biased region" description="Low complexity" evidence="6">
    <location>
        <begin position="58"/>
        <end position="69"/>
    </location>
</feature>
<dbReference type="InterPro" id="IPR015919">
    <property type="entry name" value="Cadherin-like_sf"/>
</dbReference>
<dbReference type="PANTHER" id="PTHR43806:SF11">
    <property type="entry name" value="CEREVISIN-RELATED"/>
    <property type="match status" value="1"/>
</dbReference>
<gene>
    <name evidence="9" type="ORF">Hsar01_02134</name>
</gene>
<evidence type="ECO:0000256" key="6">
    <source>
        <dbReference type="SAM" id="MobiDB-lite"/>
    </source>
</evidence>
<evidence type="ECO:0000256" key="7">
    <source>
        <dbReference type="SAM" id="Phobius"/>
    </source>
</evidence>
<dbReference type="Pfam" id="PF01833">
    <property type="entry name" value="TIG"/>
    <property type="match status" value="1"/>
</dbReference>
<dbReference type="EMBL" id="BAABRI010000010">
    <property type="protein sequence ID" value="GAA5482908.1"/>
    <property type="molecule type" value="Genomic_DNA"/>
</dbReference>
<dbReference type="PROSITE" id="PS51841">
    <property type="entry name" value="LTD"/>
    <property type="match status" value="1"/>
</dbReference>
<evidence type="ECO:0000256" key="4">
    <source>
        <dbReference type="ARBA" id="ARBA00022825"/>
    </source>
</evidence>